<dbReference type="AlphaFoldDB" id="A0A1H5VZR3"/>
<organism evidence="2 3">
    <name type="scientific">Thermomonospora echinospora</name>
    <dbReference type="NCBI Taxonomy" id="1992"/>
    <lineage>
        <taxon>Bacteria</taxon>
        <taxon>Bacillati</taxon>
        <taxon>Actinomycetota</taxon>
        <taxon>Actinomycetes</taxon>
        <taxon>Streptosporangiales</taxon>
        <taxon>Thermomonosporaceae</taxon>
        <taxon>Thermomonospora</taxon>
    </lineage>
</organism>
<protein>
    <submittedName>
        <fullName evidence="2">SEC-C motif-containing protein</fullName>
    </submittedName>
</protein>
<reference evidence="3" key="1">
    <citation type="submission" date="2016-10" db="EMBL/GenBank/DDBJ databases">
        <authorList>
            <person name="Varghese N."/>
            <person name="Submissions S."/>
        </authorList>
    </citation>
    <scope>NUCLEOTIDE SEQUENCE [LARGE SCALE GENOMIC DNA]</scope>
    <source>
        <strain evidence="3">DSM 43163</strain>
    </source>
</reference>
<dbReference type="EMBL" id="FNVO01000002">
    <property type="protein sequence ID" value="SEF92764.1"/>
    <property type="molecule type" value="Genomic_DNA"/>
</dbReference>
<sequence>MRSRFSAFAVQDAGYLIRSWHPATRPARVDFDPGLRWERLEVLNSSDGGPLSTKGTVEFRAHYTQDGRRGELHEVSRFVRHQGAWVYLGGEVS</sequence>
<gene>
    <name evidence="2" type="ORF">SAMN04489712_102536</name>
</gene>
<feature type="domain" description="YchJ-like middle NTF2-like" evidence="1">
    <location>
        <begin position="1"/>
        <end position="90"/>
    </location>
</feature>
<evidence type="ECO:0000313" key="3">
    <source>
        <dbReference type="Proteomes" id="UP000236723"/>
    </source>
</evidence>
<dbReference type="SUPFAM" id="SSF54427">
    <property type="entry name" value="NTF2-like"/>
    <property type="match status" value="1"/>
</dbReference>
<dbReference type="Proteomes" id="UP000236723">
    <property type="component" value="Unassembled WGS sequence"/>
</dbReference>
<name>A0A1H5VZR3_9ACTN</name>
<keyword evidence="3" id="KW-1185">Reference proteome</keyword>
<accession>A0A1H5VZR3</accession>
<evidence type="ECO:0000313" key="2">
    <source>
        <dbReference type="EMBL" id="SEF92764.1"/>
    </source>
</evidence>
<evidence type="ECO:0000259" key="1">
    <source>
        <dbReference type="Pfam" id="PF17775"/>
    </source>
</evidence>
<dbReference type="InterPro" id="IPR032710">
    <property type="entry name" value="NTF2-like_dom_sf"/>
</dbReference>
<dbReference type="InterPro" id="IPR048469">
    <property type="entry name" value="YchJ-like_M"/>
</dbReference>
<dbReference type="Gene3D" id="3.10.450.50">
    <property type="match status" value="1"/>
</dbReference>
<proteinExistence type="predicted"/>
<dbReference type="Pfam" id="PF17775">
    <property type="entry name" value="YchJ_M-like"/>
    <property type="match status" value="1"/>
</dbReference>